<evidence type="ECO:0000313" key="6">
    <source>
        <dbReference type="Proteomes" id="UP000530928"/>
    </source>
</evidence>
<name>A0A7W0HWD7_9ACTN</name>
<sequence>MANSVARRLVMPPHRPGGQAQFVAAPVQVEGEHVLAELMAWALGRLERPLTVADLARRANMSPRHLGRQFRSVSGQAPLQWLLAQRVRRAQELLESTGESVESVARSTGMGTATTLRRQFKRVVGVTPDTYRRSFRGAL</sequence>
<dbReference type="RefSeq" id="WP_246380343.1">
    <property type="nucleotide sequence ID" value="NZ_BAABAM010000015.1"/>
</dbReference>
<dbReference type="Gene3D" id="1.10.10.60">
    <property type="entry name" value="Homeodomain-like"/>
    <property type="match status" value="2"/>
</dbReference>
<proteinExistence type="predicted"/>
<evidence type="ECO:0000259" key="4">
    <source>
        <dbReference type="PROSITE" id="PS01124"/>
    </source>
</evidence>
<dbReference type="GO" id="GO:0003700">
    <property type="term" value="F:DNA-binding transcription factor activity"/>
    <property type="evidence" value="ECO:0007669"/>
    <property type="project" value="InterPro"/>
</dbReference>
<keyword evidence="1" id="KW-0805">Transcription regulation</keyword>
<dbReference type="InterPro" id="IPR050204">
    <property type="entry name" value="AraC_XylS_family_regulators"/>
</dbReference>
<organism evidence="5 6">
    <name type="scientific">Nonomuraea soli</name>
    <dbReference type="NCBI Taxonomy" id="1032476"/>
    <lineage>
        <taxon>Bacteria</taxon>
        <taxon>Bacillati</taxon>
        <taxon>Actinomycetota</taxon>
        <taxon>Actinomycetes</taxon>
        <taxon>Streptosporangiales</taxon>
        <taxon>Streptosporangiaceae</taxon>
        <taxon>Nonomuraea</taxon>
    </lineage>
</organism>
<evidence type="ECO:0000256" key="3">
    <source>
        <dbReference type="ARBA" id="ARBA00023163"/>
    </source>
</evidence>
<dbReference type="PROSITE" id="PS00041">
    <property type="entry name" value="HTH_ARAC_FAMILY_1"/>
    <property type="match status" value="1"/>
</dbReference>
<protein>
    <submittedName>
        <fullName evidence="5">Transcriptional regulator GlxA family with amidase domain</fullName>
    </submittedName>
</protein>
<dbReference type="AlphaFoldDB" id="A0A7W0HWD7"/>
<evidence type="ECO:0000256" key="1">
    <source>
        <dbReference type="ARBA" id="ARBA00023015"/>
    </source>
</evidence>
<dbReference type="InterPro" id="IPR018060">
    <property type="entry name" value="HTH_AraC"/>
</dbReference>
<dbReference type="InterPro" id="IPR018062">
    <property type="entry name" value="HTH_AraC-typ_CS"/>
</dbReference>
<dbReference type="Pfam" id="PF12833">
    <property type="entry name" value="HTH_18"/>
    <property type="match status" value="1"/>
</dbReference>
<dbReference type="SUPFAM" id="SSF46689">
    <property type="entry name" value="Homeodomain-like"/>
    <property type="match status" value="2"/>
</dbReference>
<keyword evidence="3" id="KW-0804">Transcription</keyword>
<dbReference type="Proteomes" id="UP000530928">
    <property type="component" value="Unassembled WGS sequence"/>
</dbReference>
<keyword evidence="2" id="KW-0238">DNA-binding</keyword>
<dbReference type="InterPro" id="IPR009057">
    <property type="entry name" value="Homeodomain-like_sf"/>
</dbReference>
<evidence type="ECO:0000313" key="5">
    <source>
        <dbReference type="EMBL" id="MBA2897716.1"/>
    </source>
</evidence>
<dbReference type="SMART" id="SM00342">
    <property type="entry name" value="HTH_ARAC"/>
    <property type="match status" value="1"/>
</dbReference>
<dbReference type="EMBL" id="JACDUR010000013">
    <property type="protein sequence ID" value="MBA2897716.1"/>
    <property type="molecule type" value="Genomic_DNA"/>
</dbReference>
<dbReference type="PANTHER" id="PTHR46796">
    <property type="entry name" value="HTH-TYPE TRANSCRIPTIONAL ACTIVATOR RHAS-RELATED"/>
    <property type="match status" value="1"/>
</dbReference>
<keyword evidence="6" id="KW-1185">Reference proteome</keyword>
<comment type="caution">
    <text evidence="5">The sequence shown here is derived from an EMBL/GenBank/DDBJ whole genome shotgun (WGS) entry which is preliminary data.</text>
</comment>
<gene>
    <name evidence="5" type="ORF">HNR30_009122</name>
</gene>
<dbReference type="PROSITE" id="PS01124">
    <property type="entry name" value="HTH_ARAC_FAMILY_2"/>
    <property type="match status" value="1"/>
</dbReference>
<feature type="domain" description="HTH araC/xylS-type" evidence="4">
    <location>
        <begin position="36"/>
        <end position="134"/>
    </location>
</feature>
<dbReference type="GO" id="GO:0043565">
    <property type="term" value="F:sequence-specific DNA binding"/>
    <property type="evidence" value="ECO:0007669"/>
    <property type="project" value="InterPro"/>
</dbReference>
<reference evidence="5 6" key="1">
    <citation type="submission" date="2020-07" db="EMBL/GenBank/DDBJ databases">
        <title>Genomic Encyclopedia of Type Strains, Phase IV (KMG-IV): sequencing the most valuable type-strain genomes for metagenomic binning, comparative biology and taxonomic classification.</title>
        <authorList>
            <person name="Goeker M."/>
        </authorList>
    </citation>
    <scope>NUCLEOTIDE SEQUENCE [LARGE SCALE GENOMIC DNA]</scope>
    <source>
        <strain evidence="5 6">DSM 45533</strain>
    </source>
</reference>
<accession>A0A7W0HWD7</accession>
<evidence type="ECO:0000256" key="2">
    <source>
        <dbReference type="ARBA" id="ARBA00023125"/>
    </source>
</evidence>